<feature type="domain" description="HTH tetR-type" evidence="5">
    <location>
        <begin position="5"/>
        <end position="65"/>
    </location>
</feature>
<dbReference type="Gene3D" id="1.10.357.10">
    <property type="entry name" value="Tetracycline Repressor, domain 2"/>
    <property type="match status" value="1"/>
</dbReference>
<dbReference type="PROSITE" id="PS50977">
    <property type="entry name" value="HTH_TETR_2"/>
    <property type="match status" value="1"/>
</dbReference>
<keyword evidence="7" id="KW-1185">Reference proteome</keyword>
<organism evidence="6 7">
    <name type="scientific">Flaviramulus aquimarinus</name>
    <dbReference type="NCBI Taxonomy" id="1170456"/>
    <lineage>
        <taxon>Bacteria</taxon>
        <taxon>Pseudomonadati</taxon>
        <taxon>Bacteroidota</taxon>
        <taxon>Flavobacteriia</taxon>
        <taxon>Flavobacteriales</taxon>
        <taxon>Flavobacteriaceae</taxon>
        <taxon>Flaviramulus</taxon>
    </lineage>
</organism>
<dbReference type="PANTHER" id="PTHR47506">
    <property type="entry name" value="TRANSCRIPTIONAL REGULATORY PROTEIN"/>
    <property type="match status" value="1"/>
</dbReference>
<evidence type="ECO:0000256" key="3">
    <source>
        <dbReference type="ARBA" id="ARBA00023163"/>
    </source>
</evidence>
<keyword evidence="2 4" id="KW-0238">DNA-binding</keyword>
<keyword evidence="3" id="KW-0804">Transcription</keyword>
<protein>
    <recommendedName>
        <fullName evidence="5">HTH tetR-type domain-containing protein</fullName>
    </recommendedName>
</protein>
<name>A0ABP9EW36_9FLAO</name>
<feature type="DNA-binding region" description="H-T-H motif" evidence="4">
    <location>
        <begin position="28"/>
        <end position="47"/>
    </location>
</feature>
<gene>
    <name evidence="6" type="ORF">GCM10023311_08140</name>
</gene>
<evidence type="ECO:0000259" key="5">
    <source>
        <dbReference type="PROSITE" id="PS50977"/>
    </source>
</evidence>
<dbReference type="PANTHER" id="PTHR47506:SF1">
    <property type="entry name" value="HTH-TYPE TRANSCRIPTIONAL REGULATOR YJDC"/>
    <property type="match status" value="1"/>
</dbReference>
<comment type="caution">
    <text evidence="6">The sequence shown here is derived from an EMBL/GenBank/DDBJ whole genome shotgun (WGS) entry which is preliminary data.</text>
</comment>
<accession>A0ABP9EW36</accession>
<evidence type="ECO:0000256" key="1">
    <source>
        <dbReference type="ARBA" id="ARBA00023015"/>
    </source>
</evidence>
<dbReference type="InterPro" id="IPR001647">
    <property type="entry name" value="HTH_TetR"/>
</dbReference>
<evidence type="ECO:0000256" key="2">
    <source>
        <dbReference type="ARBA" id="ARBA00023125"/>
    </source>
</evidence>
<dbReference type="RefSeq" id="WP_345272765.1">
    <property type="nucleotide sequence ID" value="NZ_BAABJH010000001.1"/>
</dbReference>
<sequence length="187" mass="21012">MRPQKVEDKELLMSMMSVLRDKGYDGTSLNDLSNAAGLKKASLYHRFPGGKKEIGQALLSFIDDWLEKSILQVIADNGLLPKERLNLVLSNIKDIYEDGNKACLMKAVSAQIGLNLFGDELNDSMGKWIDGFKNLALAFEFDKDEAYKIGQEVLIKIQGSLIVSKGMKSNKYFLNTLEEIQNIYINK</sequence>
<proteinExistence type="predicted"/>
<dbReference type="EMBL" id="BAABJH010000001">
    <property type="protein sequence ID" value="GAA4886910.1"/>
    <property type="molecule type" value="Genomic_DNA"/>
</dbReference>
<reference evidence="7" key="1">
    <citation type="journal article" date="2019" name="Int. J. Syst. Evol. Microbiol.">
        <title>The Global Catalogue of Microorganisms (GCM) 10K type strain sequencing project: providing services to taxonomists for standard genome sequencing and annotation.</title>
        <authorList>
            <consortium name="The Broad Institute Genomics Platform"/>
            <consortium name="The Broad Institute Genome Sequencing Center for Infectious Disease"/>
            <person name="Wu L."/>
            <person name="Ma J."/>
        </authorList>
    </citation>
    <scope>NUCLEOTIDE SEQUENCE [LARGE SCALE GENOMIC DNA]</scope>
    <source>
        <strain evidence="7">JCM 18274</strain>
    </source>
</reference>
<keyword evidence="1" id="KW-0805">Transcription regulation</keyword>
<dbReference type="Pfam" id="PF00440">
    <property type="entry name" value="TetR_N"/>
    <property type="match status" value="1"/>
</dbReference>
<dbReference type="InterPro" id="IPR009057">
    <property type="entry name" value="Homeodomain-like_sf"/>
</dbReference>
<dbReference type="Proteomes" id="UP001500433">
    <property type="component" value="Unassembled WGS sequence"/>
</dbReference>
<evidence type="ECO:0000313" key="7">
    <source>
        <dbReference type="Proteomes" id="UP001500433"/>
    </source>
</evidence>
<evidence type="ECO:0000313" key="6">
    <source>
        <dbReference type="EMBL" id="GAA4886910.1"/>
    </source>
</evidence>
<dbReference type="SUPFAM" id="SSF46689">
    <property type="entry name" value="Homeodomain-like"/>
    <property type="match status" value="1"/>
</dbReference>
<evidence type="ECO:0000256" key="4">
    <source>
        <dbReference type="PROSITE-ProRule" id="PRU00335"/>
    </source>
</evidence>